<dbReference type="AlphaFoldDB" id="A0A225USA0"/>
<accession>A0A225USA0</accession>
<dbReference type="Proteomes" id="UP000198211">
    <property type="component" value="Unassembled WGS sequence"/>
</dbReference>
<proteinExistence type="predicted"/>
<feature type="non-terminal residue" evidence="2">
    <location>
        <position position="1"/>
    </location>
</feature>
<feature type="region of interest" description="Disordered" evidence="1">
    <location>
        <begin position="1"/>
        <end position="22"/>
    </location>
</feature>
<comment type="caution">
    <text evidence="2">The sequence shown here is derived from an EMBL/GenBank/DDBJ whole genome shotgun (WGS) entry which is preliminary data.</text>
</comment>
<gene>
    <name evidence="2" type="ORF">PHMEG_00033999</name>
</gene>
<evidence type="ECO:0000313" key="2">
    <source>
        <dbReference type="EMBL" id="OWY95880.1"/>
    </source>
</evidence>
<dbReference type="EMBL" id="NBNE01012379">
    <property type="protein sequence ID" value="OWY95880.1"/>
    <property type="molecule type" value="Genomic_DNA"/>
</dbReference>
<keyword evidence="3" id="KW-1185">Reference proteome</keyword>
<organism evidence="2 3">
    <name type="scientific">Phytophthora megakarya</name>
    <dbReference type="NCBI Taxonomy" id="4795"/>
    <lineage>
        <taxon>Eukaryota</taxon>
        <taxon>Sar</taxon>
        <taxon>Stramenopiles</taxon>
        <taxon>Oomycota</taxon>
        <taxon>Peronosporomycetes</taxon>
        <taxon>Peronosporales</taxon>
        <taxon>Peronosporaceae</taxon>
        <taxon>Phytophthora</taxon>
    </lineage>
</organism>
<protein>
    <submittedName>
        <fullName evidence="2">Uncharacterized protein</fullName>
    </submittedName>
</protein>
<evidence type="ECO:0000256" key="1">
    <source>
        <dbReference type="SAM" id="MobiDB-lite"/>
    </source>
</evidence>
<evidence type="ECO:0000313" key="3">
    <source>
        <dbReference type="Proteomes" id="UP000198211"/>
    </source>
</evidence>
<reference evidence="3" key="1">
    <citation type="submission" date="2017-03" db="EMBL/GenBank/DDBJ databases">
        <title>Phytopthora megakarya and P. palmivora, two closely related causual agents of cacao black pod achieved similar genome size and gene model numbers by different mechanisms.</title>
        <authorList>
            <person name="Ali S."/>
            <person name="Shao J."/>
            <person name="Larry D.J."/>
            <person name="Kronmiller B."/>
            <person name="Shen D."/>
            <person name="Strem M.D."/>
            <person name="Melnick R.L."/>
            <person name="Guiltinan M.J."/>
            <person name="Tyler B.M."/>
            <person name="Meinhardt L.W."/>
            <person name="Bailey B.A."/>
        </authorList>
    </citation>
    <scope>NUCLEOTIDE SEQUENCE [LARGE SCALE GENOMIC DNA]</scope>
    <source>
        <strain evidence="3">zdho120</strain>
    </source>
</reference>
<name>A0A225USA0_9STRA</name>
<sequence length="61" mass="6925">LSPRRSGVAAGHRNSSNRPSIHRMSLTPSFIAMYSGSVLDWALMPYFREPYEIALQSRKVM</sequence>
<dbReference type="OrthoDB" id="136433at2759"/>